<feature type="region of interest" description="Disordered" evidence="1">
    <location>
        <begin position="18"/>
        <end position="102"/>
    </location>
</feature>
<accession>C9S787</accession>
<reference evidence="3" key="1">
    <citation type="journal article" date="2011" name="PLoS Pathog.">
        <title>Comparative genomics yields insights into niche adaptation of plant vascular wilt pathogens.</title>
        <authorList>
            <person name="Klosterman S.J."/>
            <person name="Subbarao K.V."/>
            <person name="Kang S."/>
            <person name="Veronese P."/>
            <person name="Gold S.E."/>
            <person name="Thomma B.P.H.J."/>
            <person name="Chen Z."/>
            <person name="Henrissat B."/>
            <person name="Lee Y.-H."/>
            <person name="Park J."/>
            <person name="Garcia-Pedrajas M.D."/>
            <person name="Barbara D.J."/>
            <person name="Anchieta A."/>
            <person name="de Jonge R."/>
            <person name="Santhanam P."/>
            <person name="Maruthachalam K."/>
            <person name="Atallah Z."/>
            <person name="Amyotte S.G."/>
            <person name="Paz Z."/>
            <person name="Inderbitzin P."/>
            <person name="Hayes R.J."/>
            <person name="Heiman D.I."/>
            <person name="Young S."/>
            <person name="Zeng Q."/>
            <person name="Engels R."/>
            <person name="Galagan J."/>
            <person name="Cuomo C.A."/>
            <person name="Dobinson K.F."/>
            <person name="Ma L.-J."/>
        </authorList>
    </citation>
    <scope>NUCLEOTIDE SEQUENCE [LARGE SCALE GENOMIC DNA]</scope>
    <source>
        <strain evidence="3">VaMs.102 / ATCC MYA-4576 / FGSC 10136</strain>
    </source>
</reference>
<name>C9S787_VERA1</name>
<dbReference type="RefSeq" id="XP_003009098.1">
    <property type="nucleotide sequence ID" value="XM_003009052.1"/>
</dbReference>
<gene>
    <name evidence="2" type="ORF">VDBG_00780</name>
</gene>
<sequence length="225" mass="23689">MEADRRCHVGIQNRGHPIAKWYKGRGGGAKGIQGRGQGGARSRSIEGMGRGSEERVDNDEGVDDARRGVEGEEGKEGRDPGNPDPLASDGRTANARKNHMTAGQRKTTIIVMKSGGSGDQGIKDVDDHAEDACVVLFERRVGGLQGHLRRKTSVMPTGKMMIRDEKGASIQARINCDGGEGEGKDDSAGLPRDERGATGGISDFIASASASDKEGHLLAASLVSD</sequence>
<evidence type="ECO:0000313" key="3">
    <source>
        <dbReference type="Proteomes" id="UP000008698"/>
    </source>
</evidence>
<dbReference type="AlphaFoldDB" id="C9S787"/>
<feature type="compositionally biased region" description="Basic and acidic residues" evidence="1">
    <location>
        <begin position="181"/>
        <end position="196"/>
    </location>
</feature>
<protein>
    <submittedName>
        <fullName evidence="2">Predicted protein</fullName>
    </submittedName>
</protein>
<proteinExistence type="predicted"/>
<dbReference type="Proteomes" id="UP000008698">
    <property type="component" value="Unassembled WGS sequence"/>
</dbReference>
<dbReference type="EMBL" id="DS985214">
    <property type="protein sequence ID" value="EEY14672.1"/>
    <property type="molecule type" value="Genomic_DNA"/>
</dbReference>
<evidence type="ECO:0000256" key="1">
    <source>
        <dbReference type="SAM" id="MobiDB-lite"/>
    </source>
</evidence>
<keyword evidence="3" id="KW-1185">Reference proteome</keyword>
<feature type="compositionally biased region" description="Basic and acidic residues" evidence="1">
    <location>
        <begin position="63"/>
        <end position="81"/>
    </location>
</feature>
<dbReference type="GeneID" id="9530672"/>
<feature type="compositionally biased region" description="Gly residues" evidence="1">
    <location>
        <begin position="24"/>
        <end position="39"/>
    </location>
</feature>
<feature type="region of interest" description="Disordered" evidence="1">
    <location>
        <begin position="175"/>
        <end position="201"/>
    </location>
</feature>
<dbReference type="KEGG" id="val:VDBG_00780"/>
<organism evidence="3">
    <name type="scientific">Verticillium alfalfae (strain VaMs.102 / ATCC MYA-4576 / FGSC 10136)</name>
    <name type="common">Verticillium wilt of alfalfa</name>
    <name type="synonym">Verticillium albo-atrum</name>
    <dbReference type="NCBI Taxonomy" id="526221"/>
    <lineage>
        <taxon>Eukaryota</taxon>
        <taxon>Fungi</taxon>
        <taxon>Dikarya</taxon>
        <taxon>Ascomycota</taxon>
        <taxon>Pezizomycotina</taxon>
        <taxon>Sordariomycetes</taxon>
        <taxon>Hypocreomycetidae</taxon>
        <taxon>Glomerellales</taxon>
        <taxon>Plectosphaerellaceae</taxon>
        <taxon>Verticillium</taxon>
    </lineage>
</organism>
<dbReference type="eggNOG" id="ENOG502RNXU">
    <property type="taxonomic scope" value="Eukaryota"/>
</dbReference>
<evidence type="ECO:0000313" key="2">
    <source>
        <dbReference type="EMBL" id="EEY14672.1"/>
    </source>
</evidence>
<dbReference type="HOGENOM" id="CLU_1230727_0_0_1"/>